<comment type="caution">
    <text evidence="4">The sequence shown here is derived from an EMBL/GenBank/DDBJ whole genome shotgun (WGS) entry which is preliminary data.</text>
</comment>
<dbReference type="Gene3D" id="2.10.70.10">
    <property type="entry name" value="Complement Module, domain 1"/>
    <property type="match status" value="1"/>
</dbReference>
<dbReference type="InterPro" id="IPR035976">
    <property type="entry name" value="Sushi/SCR/CCP_sf"/>
</dbReference>
<accession>A0A9D4HT61</accession>
<keyword evidence="1" id="KW-1015">Disulfide bond</keyword>
<proteinExistence type="predicted"/>
<dbReference type="AlphaFoldDB" id="A0A9D4HT61"/>
<dbReference type="Pfam" id="PF00084">
    <property type="entry name" value="Sushi"/>
    <property type="match status" value="1"/>
</dbReference>
<keyword evidence="5" id="KW-1185">Reference proteome</keyword>
<evidence type="ECO:0000259" key="3">
    <source>
        <dbReference type="PROSITE" id="PS50923"/>
    </source>
</evidence>
<evidence type="ECO:0000256" key="1">
    <source>
        <dbReference type="ARBA" id="ARBA00023157"/>
    </source>
</evidence>
<evidence type="ECO:0000256" key="2">
    <source>
        <dbReference type="PROSITE-ProRule" id="PRU00302"/>
    </source>
</evidence>
<dbReference type="EMBL" id="JAIWYP010000012">
    <property type="protein sequence ID" value="KAH3728578.1"/>
    <property type="molecule type" value="Genomic_DNA"/>
</dbReference>
<reference evidence="4" key="1">
    <citation type="journal article" date="2019" name="bioRxiv">
        <title>The Genome of the Zebra Mussel, Dreissena polymorpha: A Resource for Invasive Species Research.</title>
        <authorList>
            <person name="McCartney M.A."/>
            <person name="Auch B."/>
            <person name="Kono T."/>
            <person name="Mallez S."/>
            <person name="Zhang Y."/>
            <person name="Obille A."/>
            <person name="Becker A."/>
            <person name="Abrahante J.E."/>
            <person name="Garbe J."/>
            <person name="Badalamenti J.P."/>
            <person name="Herman A."/>
            <person name="Mangelson H."/>
            <person name="Liachko I."/>
            <person name="Sullivan S."/>
            <person name="Sone E.D."/>
            <person name="Koren S."/>
            <person name="Silverstein K.A.T."/>
            <person name="Beckman K.B."/>
            <person name="Gohl D.M."/>
        </authorList>
    </citation>
    <scope>NUCLEOTIDE SEQUENCE</scope>
    <source>
        <strain evidence="4">Duluth1</strain>
        <tissue evidence="4">Whole animal</tissue>
    </source>
</reference>
<dbReference type="SUPFAM" id="SSF57535">
    <property type="entry name" value="Complement control module/SCR domain"/>
    <property type="match status" value="1"/>
</dbReference>
<keyword evidence="2" id="KW-0768">Sushi</keyword>
<dbReference type="PROSITE" id="PS50923">
    <property type="entry name" value="SUSHI"/>
    <property type="match status" value="1"/>
</dbReference>
<organism evidence="4 5">
    <name type="scientific">Dreissena polymorpha</name>
    <name type="common">Zebra mussel</name>
    <name type="synonym">Mytilus polymorpha</name>
    <dbReference type="NCBI Taxonomy" id="45954"/>
    <lineage>
        <taxon>Eukaryota</taxon>
        <taxon>Metazoa</taxon>
        <taxon>Spiralia</taxon>
        <taxon>Lophotrochozoa</taxon>
        <taxon>Mollusca</taxon>
        <taxon>Bivalvia</taxon>
        <taxon>Autobranchia</taxon>
        <taxon>Heteroconchia</taxon>
        <taxon>Euheterodonta</taxon>
        <taxon>Imparidentia</taxon>
        <taxon>Neoheterodontei</taxon>
        <taxon>Myida</taxon>
        <taxon>Dreissenoidea</taxon>
        <taxon>Dreissenidae</taxon>
        <taxon>Dreissena</taxon>
    </lineage>
</organism>
<name>A0A9D4HT61_DREPO</name>
<gene>
    <name evidence="4" type="ORF">DPMN_054536</name>
</gene>
<dbReference type="CDD" id="cd00033">
    <property type="entry name" value="CCP"/>
    <property type="match status" value="1"/>
</dbReference>
<protein>
    <recommendedName>
        <fullName evidence="3">Sushi domain-containing protein</fullName>
    </recommendedName>
</protein>
<feature type="domain" description="Sushi" evidence="3">
    <location>
        <begin position="14"/>
        <end position="72"/>
    </location>
</feature>
<sequence>MLFLNNLSPLIAVKSCPAPETNVSRATLLTRRSTHLYGDLVEYQCDMGFTPGRTFRKCGDSGWSDLTPSCTGEF</sequence>
<reference evidence="4" key="2">
    <citation type="submission" date="2020-11" db="EMBL/GenBank/DDBJ databases">
        <authorList>
            <person name="McCartney M.A."/>
            <person name="Auch B."/>
            <person name="Kono T."/>
            <person name="Mallez S."/>
            <person name="Becker A."/>
            <person name="Gohl D.M."/>
            <person name="Silverstein K.A.T."/>
            <person name="Koren S."/>
            <person name="Bechman K.B."/>
            <person name="Herman A."/>
            <person name="Abrahante J.E."/>
            <person name="Garbe J."/>
        </authorList>
    </citation>
    <scope>NUCLEOTIDE SEQUENCE</scope>
    <source>
        <strain evidence="4">Duluth1</strain>
        <tissue evidence="4">Whole animal</tissue>
    </source>
</reference>
<evidence type="ECO:0000313" key="4">
    <source>
        <dbReference type="EMBL" id="KAH3728578.1"/>
    </source>
</evidence>
<dbReference type="SMART" id="SM00032">
    <property type="entry name" value="CCP"/>
    <property type="match status" value="1"/>
</dbReference>
<evidence type="ECO:0000313" key="5">
    <source>
        <dbReference type="Proteomes" id="UP000828390"/>
    </source>
</evidence>
<comment type="caution">
    <text evidence="2">Lacks conserved residue(s) required for the propagation of feature annotation.</text>
</comment>
<dbReference type="InterPro" id="IPR000436">
    <property type="entry name" value="Sushi_SCR_CCP_dom"/>
</dbReference>
<dbReference type="Proteomes" id="UP000828390">
    <property type="component" value="Unassembled WGS sequence"/>
</dbReference>